<evidence type="ECO:0000256" key="2">
    <source>
        <dbReference type="ARBA" id="ARBA00023002"/>
    </source>
</evidence>
<dbReference type="GO" id="GO:0016020">
    <property type="term" value="C:membrane"/>
    <property type="evidence" value="ECO:0007669"/>
    <property type="project" value="TreeGrafter"/>
</dbReference>
<dbReference type="KEGG" id="abac:LuPra_03930"/>
<dbReference type="PRINTS" id="PR00080">
    <property type="entry name" value="SDRFAMILY"/>
</dbReference>
<protein>
    <submittedName>
        <fullName evidence="5">Fatty acyl-CoA reductase</fullName>
        <ecNumber evidence="5">1.2.1.-</ecNumber>
    </submittedName>
</protein>
<dbReference type="OrthoDB" id="151996at2"/>
<reference evidence="5 6" key="1">
    <citation type="journal article" date="2016" name="Genome Announc.">
        <title>First Complete Genome Sequence of a Subdivision 6 Acidobacterium Strain.</title>
        <authorList>
            <person name="Huang S."/>
            <person name="Vieira S."/>
            <person name="Bunk B."/>
            <person name="Riedel T."/>
            <person name="Sproer C."/>
            <person name="Overmann J."/>
        </authorList>
    </citation>
    <scope>NUCLEOTIDE SEQUENCE [LARGE SCALE GENOMIC DNA]</scope>
    <source>
        <strain evidence="6">DSM 100886 HEG_-6_39</strain>
    </source>
</reference>
<dbReference type="InterPro" id="IPR057326">
    <property type="entry name" value="KR_dom"/>
</dbReference>
<dbReference type="Proteomes" id="UP000076079">
    <property type="component" value="Chromosome"/>
</dbReference>
<sequence length="344" mass="36809">MSSGRARRTGLALVAAGLASAIAYGAKGSRRVFAFRGKSVVVTGGSRGLGLVLARQLAAEGARLTLIARDERELRRAEHAIRDRHRSAEVFVVCADVGQREDVERAVLETVRHYGAIDVLINNAGIIQVGPLVHMQLSDFDDAMKTHFWGPLFLVLAVLPHMRNQGGGRVVNISSIGGRISVPHLVPYSASKFALAGLSDGLRAELAHERIFVTTVCPGLMRIGSPVNAAFKGQRSKEYSWFAVASSLPVVTISAERAARRILDACRRGDAELVITIQAKLAILARAVVPELFSDAMSLVHRLLPRAVGPEGDVAAPGHSVGPDWAPSPMLAPMYAAAKKNNEL</sequence>
<dbReference type="InterPro" id="IPR036291">
    <property type="entry name" value="NAD(P)-bd_dom_sf"/>
</dbReference>
<keyword evidence="2 5" id="KW-0560">Oxidoreductase</keyword>
<gene>
    <name evidence="5" type="primary">acr1</name>
    <name evidence="5" type="ORF">LuPra_03930</name>
</gene>
<dbReference type="RefSeq" id="WP_110172303.1">
    <property type="nucleotide sequence ID" value="NZ_CP015136.1"/>
</dbReference>
<dbReference type="InterPro" id="IPR020904">
    <property type="entry name" value="Sc_DH/Rdtase_CS"/>
</dbReference>
<dbReference type="STRING" id="1855912.LuPra_03930"/>
<evidence type="ECO:0000259" key="4">
    <source>
        <dbReference type="SMART" id="SM00822"/>
    </source>
</evidence>
<dbReference type="PANTHER" id="PTHR44196:SF1">
    <property type="entry name" value="DEHYDROGENASE_REDUCTASE SDR FAMILY MEMBER 7B"/>
    <property type="match status" value="1"/>
</dbReference>
<dbReference type="SMART" id="SM00822">
    <property type="entry name" value="PKS_KR"/>
    <property type="match status" value="1"/>
</dbReference>
<dbReference type="EC" id="1.2.1.-" evidence="5"/>
<evidence type="ECO:0000256" key="1">
    <source>
        <dbReference type="ARBA" id="ARBA00006484"/>
    </source>
</evidence>
<dbReference type="InterPro" id="IPR002347">
    <property type="entry name" value="SDR_fam"/>
</dbReference>
<dbReference type="PANTHER" id="PTHR44196">
    <property type="entry name" value="DEHYDROGENASE/REDUCTASE SDR FAMILY MEMBER 7B"/>
    <property type="match status" value="1"/>
</dbReference>
<comment type="similarity">
    <text evidence="1 3">Belongs to the short-chain dehydrogenases/reductases (SDR) family.</text>
</comment>
<keyword evidence="6" id="KW-1185">Reference proteome</keyword>
<name>A0A143PQI4_LUTPR</name>
<feature type="domain" description="Ketoreductase" evidence="4">
    <location>
        <begin position="38"/>
        <end position="221"/>
    </location>
</feature>
<accession>A0A143PQI4</accession>
<dbReference type="PRINTS" id="PR00081">
    <property type="entry name" value="GDHRDH"/>
</dbReference>
<dbReference type="Gene3D" id="3.40.50.720">
    <property type="entry name" value="NAD(P)-binding Rossmann-like Domain"/>
    <property type="match status" value="1"/>
</dbReference>
<dbReference type="AlphaFoldDB" id="A0A143PQI4"/>
<evidence type="ECO:0000313" key="6">
    <source>
        <dbReference type="Proteomes" id="UP000076079"/>
    </source>
</evidence>
<reference evidence="6" key="2">
    <citation type="submission" date="2016-04" db="EMBL/GenBank/DDBJ databases">
        <title>First Complete Genome Sequence of a Subdivision 6 Acidobacterium.</title>
        <authorList>
            <person name="Huang S."/>
            <person name="Vieira S."/>
            <person name="Bunk B."/>
            <person name="Riedel T."/>
            <person name="Sproeer C."/>
            <person name="Overmann J."/>
        </authorList>
    </citation>
    <scope>NUCLEOTIDE SEQUENCE [LARGE SCALE GENOMIC DNA]</scope>
    <source>
        <strain evidence="6">DSM 100886 HEG_-6_39</strain>
    </source>
</reference>
<dbReference type="GO" id="GO:0016491">
    <property type="term" value="F:oxidoreductase activity"/>
    <property type="evidence" value="ECO:0007669"/>
    <property type="project" value="UniProtKB-KW"/>
</dbReference>
<proteinExistence type="inferred from homology"/>
<evidence type="ECO:0000313" key="5">
    <source>
        <dbReference type="EMBL" id="AMY10691.1"/>
    </source>
</evidence>
<evidence type="ECO:0000256" key="3">
    <source>
        <dbReference type="RuleBase" id="RU000363"/>
    </source>
</evidence>
<organism evidence="5 6">
    <name type="scientific">Luteitalea pratensis</name>
    <dbReference type="NCBI Taxonomy" id="1855912"/>
    <lineage>
        <taxon>Bacteria</taxon>
        <taxon>Pseudomonadati</taxon>
        <taxon>Acidobacteriota</taxon>
        <taxon>Vicinamibacteria</taxon>
        <taxon>Vicinamibacterales</taxon>
        <taxon>Vicinamibacteraceae</taxon>
        <taxon>Luteitalea</taxon>
    </lineage>
</organism>
<dbReference type="PATRIC" id="fig|1813736.3.peg.4151"/>
<dbReference type="PROSITE" id="PS00061">
    <property type="entry name" value="ADH_SHORT"/>
    <property type="match status" value="1"/>
</dbReference>
<dbReference type="Pfam" id="PF00106">
    <property type="entry name" value="adh_short"/>
    <property type="match status" value="1"/>
</dbReference>
<dbReference type="EMBL" id="CP015136">
    <property type="protein sequence ID" value="AMY10691.1"/>
    <property type="molecule type" value="Genomic_DNA"/>
</dbReference>
<dbReference type="SUPFAM" id="SSF51735">
    <property type="entry name" value="NAD(P)-binding Rossmann-fold domains"/>
    <property type="match status" value="1"/>
</dbReference>